<sequence length="105" mass="11883">MSIVNVRAVYFPYCIQKKEDGSWLMLNRNYRPVGFNTDDFLKYDELPVSIKLKGIGPATLKKLSYKGEASDTVYLYNDGCVPTSSETAMSSYLKKLEILLKLQSA</sequence>
<organism evidence="1 2">
    <name type="scientific">Thalassotalea psychrophila</name>
    <dbReference type="NCBI Taxonomy" id="3065647"/>
    <lineage>
        <taxon>Bacteria</taxon>
        <taxon>Pseudomonadati</taxon>
        <taxon>Pseudomonadota</taxon>
        <taxon>Gammaproteobacteria</taxon>
        <taxon>Alteromonadales</taxon>
        <taxon>Colwelliaceae</taxon>
        <taxon>Thalassotalea</taxon>
    </lineage>
</organism>
<keyword evidence="2" id="KW-1185">Reference proteome</keyword>
<evidence type="ECO:0000313" key="1">
    <source>
        <dbReference type="EMBL" id="WNC72726.1"/>
    </source>
</evidence>
<dbReference type="RefSeq" id="WP_348391842.1">
    <property type="nucleotide sequence ID" value="NZ_CP134145.1"/>
</dbReference>
<reference evidence="2" key="1">
    <citation type="submission" date="2023-09" db="EMBL/GenBank/DDBJ databases">
        <authorList>
            <person name="Li S."/>
            <person name="Li X."/>
            <person name="Zhang C."/>
            <person name="Zhao Z."/>
        </authorList>
    </citation>
    <scope>NUCLEOTIDE SEQUENCE [LARGE SCALE GENOMIC DNA]</scope>
    <source>
        <strain evidence="2">SQ149</strain>
    </source>
</reference>
<name>A0ABY9TW52_9GAMM</name>
<proteinExistence type="predicted"/>
<protein>
    <submittedName>
        <fullName evidence="1">Uncharacterized protein</fullName>
    </submittedName>
</protein>
<dbReference type="EMBL" id="CP134145">
    <property type="protein sequence ID" value="WNC72726.1"/>
    <property type="molecule type" value="Genomic_DNA"/>
</dbReference>
<evidence type="ECO:0000313" key="2">
    <source>
        <dbReference type="Proteomes" id="UP001258994"/>
    </source>
</evidence>
<gene>
    <name evidence="1" type="ORF">RGQ13_01725</name>
</gene>
<dbReference type="Proteomes" id="UP001258994">
    <property type="component" value="Chromosome"/>
</dbReference>
<accession>A0ABY9TW52</accession>